<dbReference type="AlphaFoldDB" id="A0AAE1X558"/>
<dbReference type="Pfam" id="PF00810">
    <property type="entry name" value="ER_lumen_recept"/>
    <property type="match status" value="1"/>
</dbReference>
<dbReference type="Proteomes" id="UP001289374">
    <property type="component" value="Unassembled WGS sequence"/>
</dbReference>
<keyword evidence="4 11" id="KW-0812">Transmembrane</keyword>
<dbReference type="PANTHER" id="PTHR10585">
    <property type="entry name" value="ER LUMEN PROTEIN RETAINING RECEPTOR"/>
    <property type="match status" value="1"/>
</dbReference>
<dbReference type="InterPro" id="IPR000133">
    <property type="entry name" value="ER_ret_rcpt"/>
</dbReference>
<accession>A0AAE1X558</accession>
<evidence type="ECO:0000256" key="7">
    <source>
        <dbReference type="ARBA" id="ARBA00022927"/>
    </source>
</evidence>
<evidence type="ECO:0000256" key="10">
    <source>
        <dbReference type="ARBA" id="ARBA00023170"/>
    </source>
</evidence>
<evidence type="ECO:0000256" key="4">
    <source>
        <dbReference type="ARBA" id="ARBA00022692"/>
    </source>
</evidence>
<feature type="transmembrane region" description="Helical" evidence="11">
    <location>
        <begin position="137"/>
        <end position="154"/>
    </location>
</feature>
<proteinExistence type="inferred from homology"/>
<keyword evidence="5" id="KW-0256">Endoplasmic reticulum</keyword>
<keyword evidence="8 11" id="KW-1133">Transmembrane helix</keyword>
<evidence type="ECO:0000256" key="11">
    <source>
        <dbReference type="SAM" id="Phobius"/>
    </source>
</evidence>
<comment type="similarity">
    <text evidence="2">Belongs to the ERD2 family.</text>
</comment>
<reference evidence="12" key="1">
    <citation type="submission" date="2020-06" db="EMBL/GenBank/DDBJ databases">
        <authorList>
            <person name="Li T."/>
            <person name="Hu X."/>
            <person name="Zhang T."/>
            <person name="Song X."/>
            <person name="Zhang H."/>
            <person name="Dai N."/>
            <person name="Sheng W."/>
            <person name="Hou X."/>
            <person name="Wei L."/>
        </authorList>
    </citation>
    <scope>NUCLEOTIDE SEQUENCE</scope>
    <source>
        <strain evidence="12">K16</strain>
        <tissue evidence="12">Leaf</tissue>
    </source>
</reference>
<feature type="transmembrane region" description="Helical" evidence="11">
    <location>
        <begin position="48"/>
        <end position="68"/>
    </location>
</feature>
<dbReference type="PRINTS" id="PR00660">
    <property type="entry name" value="ERLUMENR"/>
</dbReference>
<dbReference type="GO" id="GO:0005789">
    <property type="term" value="C:endoplasmic reticulum membrane"/>
    <property type="evidence" value="ECO:0007669"/>
    <property type="project" value="UniProtKB-SubCell"/>
</dbReference>
<dbReference type="GO" id="GO:0015031">
    <property type="term" value="P:protein transport"/>
    <property type="evidence" value="ECO:0007669"/>
    <property type="project" value="UniProtKB-KW"/>
</dbReference>
<protein>
    <submittedName>
        <fullName evidence="12">Snakin-2</fullName>
    </submittedName>
</protein>
<dbReference type="EMBL" id="JACGWL010000003">
    <property type="protein sequence ID" value="KAK4405316.1"/>
    <property type="molecule type" value="Genomic_DNA"/>
</dbReference>
<dbReference type="GO" id="GO:0046923">
    <property type="term" value="F:ER retention sequence binding"/>
    <property type="evidence" value="ECO:0007669"/>
    <property type="project" value="InterPro"/>
</dbReference>
<feature type="transmembrane region" description="Helical" evidence="11">
    <location>
        <begin position="160"/>
        <end position="178"/>
    </location>
</feature>
<evidence type="ECO:0000313" key="12">
    <source>
        <dbReference type="EMBL" id="KAK4405316.1"/>
    </source>
</evidence>
<feature type="transmembrane region" description="Helical" evidence="11">
    <location>
        <begin position="104"/>
        <end position="125"/>
    </location>
</feature>
<keyword evidence="13" id="KW-1185">Reference proteome</keyword>
<gene>
    <name evidence="12" type="ORF">Sango_0538100</name>
</gene>
<evidence type="ECO:0000256" key="9">
    <source>
        <dbReference type="ARBA" id="ARBA00023136"/>
    </source>
</evidence>
<organism evidence="12 13">
    <name type="scientific">Sesamum angolense</name>
    <dbReference type="NCBI Taxonomy" id="2727404"/>
    <lineage>
        <taxon>Eukaryota</taxon>
        <taxon>Viridiplantae</taxon>
        <taxon>Streptophyta</taxon>
        <taxon>Embryophyta</taxon>
        <taxon>Tracheophyta</taxon>
        <taxon>Spermatophyta</taxon>
        <taxon>Magnoliopsida</taxon>
        <taxon>eudicotyledons</taxon>
        <taxon>Gunneridae</taxon>
        <taxon>Pentapetalae</taxon>
        <taxon>asterids</taxon>
        <taxon>lamiids</taxon>
        <taxon>Lamiales</taxon>
        <taxon>Pedaliaceae</taxon>
        <taxon>Sesamum</taxon>
    </lineage>
</organism>
<comment type="subcellular location">
    <subcellularLocation>
        <location evidence="1">Endoplasmic reticulum membrane</location>
        <topology evidence="1">Multi-pass membrane protein</topology>
    </subcellularLocation>
</comment>
<evidence type="ECO:0000256" key="1">
    <source>
        <dbReference type="ARBA" id="ARBA00004477"/>
    </source>
</evidence>
<sequence length="394" mass="44168">MRPPKRPIQAVSTWVRRQPPKVKAFLAVVSGMVALVLLRAVVHDHDNLFVAAEAVHAIGISVLIYKLMKERTCAGLSLKSQELTAIFLAVRLYCSFVMEYDIHTFLDMTTLATTSWVIYMIRFKLRSSYMEDKDNFTLYYVVGPCAILALLIHPSTSHHIVNRIAWAFCVYLEAVSVLPQLRVMQNTKIVEPFTAHYVFALGVASNIACRSATACYLNDAKYVNRFWTLEVIFVALGYGLWPSMVLISEIVQTFILADFCYYYKECFRGQLVLRLPSGVKTSNWFAMDKERCGEILGGEGVHPRVLKLAISCDSMISSAATSNAVSETSYKPKIDCEGACAARCKLSRRPRLCKRACGTCCARCNCVPPGTYGNLEVCPCYANMTTHHNKRKCP</sequence>
<feature type="transmembrane region" description="Helical" evidence="11">
    <location>
        <begin position="226"/>
        <end position="247"/>
    </location>
</feature>
<evidence type="ECO:0000256" key="6">
    <source>
        <dbReference type="ARBA" id="ARBA00022892"/>
    </source>
</evidence>
<keyword evidence="3" id="KW-0813">Transport</keyword>
<dbReference type="GO" id="GO:0016192">
    <property type="term" value="P:vesicle-mediated transport"/>
    <property type="evidence" value="ECO:0007669"/>
    <property type="project" value="UniProtKB-KW"/>
</dbReference>
<dbReference type="InterPro" id="IPR003854">
    <property type="entry name" value="GASA"/>
</dbReference>
<reference evidence="12" key="2">
    <citation type="journal article" date="2024" name="Plant">
        <title>Genomic evolution and insights into agronomic trait innovations of Sesamum species.</title>
        <authorList>
            <person name="Miao H."/>
            <person name="Wang L."/>
            <person name="Qu L."/>
            <person name="Liu H."/>
            <person name="Sun Y."/>
            <person name="Le M."/>
            <person name="Wang Q."/>
            <person name="Wei S."/>
            <person name="Zheng Y."/>
            <person name="Lin W."/>
            <person name="Duan Y."/>
            <person name="Cao H."/>
            <person name="Xiong S."/>
            <person name="Wang X."/>
            <person name="Wei L."/>
            <person name="Li C."/>
            <person name="Ma Q."/>
            <person name="Ju M."/>
            <person name="Zhao R."/>
            <person name="Li G."/>
            <person name="Mu C."/>
            <person name="Tian Q."/>
            <person name="Mei H."/>
            <person name="Zhang T."/>
            <person name="Gao T."/>
            <person name="Zhang H."/>
        </authorList>
    </citation>
    <scope>NUCLEOTIDE SEQUENCE</scope>
    <source>
        <strain evidence="12">K16</strain>
    </source>
</reference>
<comment type="caution">
    <text evidence="12">The sequence shown here is derived from an EMBL/GenBank/DDBJ whole genome shotgun (WGS) entry which is preliminary data.</text>
</comment>
<evidence type="ECO:0000256" key="5">
    <source>
        <dbReference type="ARBA" id="ARBA00022824"/>
    </source>
</evidence>
<feature type="transmembrane region" description="Helical" evidence="11">
    <location>
        <begin position="24"/>
        <end position="42"/>
    </location>
</feature>
<name>A0AAE1X558_9LAMI</name>
<evidence type="ECO:0000313" key="13">
    <source>
        <dbReference type="Proteomes" id="UP001289374"/>
    </source>
</evidence>
<evidence type="ECO:0000256" key="8">
    <source>
        <dbReference type="ARBA" id="ARBA00022989"/>
    </source>
</evidence>
<dbReference type="Pfam" id="PF02704">
    <property type="entry name" value="GASA"/>
    <property type="match status" value="1"/>
</dbReference>
<keyword evidence="7" id="KW-0653">Protein transport</keyword>
<keyword evidence="6" id="KW-0931">ER-Golgi transport</keyword>
<keyword evidence="9 11" id="KW-0472">Membrane</keyword>
<evidence type="ECO:0000256" key="2">
    <source>
        <dbReference type="ARBA" id="ARBA00010120"/>
    </source>
</evidence>
<evidence type="ECO:0000256" key="3">
    <source>
        <dbReference type="ARBA" id="ARBA00022448"/>
    </source>
</evidence>
<keyword evidence="10" id="KW-0675">Receptor</keyword>
<dbReference type="GO" id="GO:0006621">
    <property type="term" value="P:protein retention in ER lumen"/>
    <property type="evidence" value="ECO:0007669"/>
    <property type="project" value="InterPro"/>
</dbReference>